<dbReference type="Gene3D" id="1.10.10.1110">
    <property type="entry name" value="Methyltransferase PG1098, N-terminal domain"/>
    <property type="match status" value="1"/>
</dbReference>
<dbReference type="GO" id="GO:0008168">
    <property type="term" value="F:methyltransferase activity"/>
    <property type="evidence" value="ECO:0007669"/>
    <property type="project" value="UniProtKB-KW"/>
</dbReference>
<comment type="caution">
    <text evidence="3">The sequence shown here is derived from an EMBL/GenBank/DDBJ whole genome shotgun (WGS) entry which is preliminary data.</text>
</comment>
<keyword evidence="4" id="KW-1185">Reference proteome</keyword>
<evidence type="ECO:0000313" key="3">
    <source>
        <dbReference type="EMBL" id="MFC5408990.1"/>
    </source>
</evidence>
<dbReference type="RefSeq" id="WP_379842445.1">
    <property type="nucleotide sequence ID" value="NZ_JBHSMA010000001.1"/>
</dbReference>
<sequence>MPEITPIEQAYIQAHLHVDPYTLLFRPEPEQIRLKLVVAQLVARQKARTKLPHWYARPDLVFPPALSVEQASSERTAAYKASLLVQSGKKPGLVVDLTGGMGVDTLAFSQQADRVIYLERQPHLAELAAFNLPRLGGTTIEFPAPPVDAVQFLTHFQETADWIYLDPARRDQQGGKVVRLEDCEPNVLDWYRGQPQAGLRSKARAVLLKTSPLIDIDSVVRQLPDVTAVHVVSVENECKEVLFVLTEMERPEVEVTAVNLRTAAPDERFIFHRNDEKTAHVQFSAPLRYLYEPNASILKAGAFRAVAEHQHVFKLAPNSHLYTSEQLQAGFPGRTFEIVGICKPDRKEVQIFLPEKKANLSVRNFPEATETLRKKLGIAPGGDLYLFATTLFDNKKRILITRKIFYPSLH</sequence>
<dbReference type="EMBL" id="JBHSMA010000001">
    <property type="protein sequence ID" value="MFC5408990.1"/>
    <property type="molecule type" value="Genomic_DNA"/>
</dbReference>
<reference evidence="4" key="1">
    <citation type="journal article" date="2019" name="Int. J. Syst. Evol. Microbiol.">
        <title>The Global Catalogue of Microorganisms (GCM) 10K type strain sequencing project: providing services to taxonomists for standard genome sequencing and annotation.</title>
        <authorList>
            <consortium name="The Broad Institute Genomics Platform"/>
            <consortium name="The Broad Institute Genome Sequencing Center for Infectious Disease"/>
            <person name="Wu L."/>
            <person name="Ma J."/>
        </authorList>
    </citation>
    <scope>NUCLEOTIDE SEQUENCE [LARGE SCALE GENOMIC DNA]</scope>
    <source>
        <strain evidence="4">CCUG 55250</strain>
    </source>
</reference>
<feature type="domain" description="THUMP-like" evidence="1">
    <location>
        <begin position="333"/>
        <end position="403"/>
    </location>
</feature>
<dbReference type="Pfam" id="PF22013">
    <property type="entry name" value="PG_1098_Fer"/>
    <property type="match status" value="1"/>
</dbReference>
<keyword evidence="3" id="KW-0808">Transferase</keyword>
<dbReference type="SUPFAM" id="SSF53335">
    <property type="entry name" value="S-adenosyl-L-methionine-dependent methyltransferases"/>
    <property type="match status" value="1"/>
</dbReference>
<dbReference type="Pfam" id="PF18096">
    <property type="entry name" value="Thump_like"/>
    <property type="match status" value="1"/>
</dbReference>
<feature type="domain" description="PG-1098 ferredoxin-like" evidence="2">
    <location>
        <begin position="289"/>
        <end position="332"/>
    </location>
</feature>
<proteinExistence type="predicted"/>
<accession>A0ABW0I914</accession>
<organism evidence="3 4">
    <name type="scientific">Larkinella bovis</name>
    <dbReference type="NCBI Taxonomy" id="683041"/>
    <lineage>
        <taxon>Bacteria</taxon>
        <taxon>Pseudomonadati</taxon>
        <taxon>Bacteroidota</taxon>
        <taxon>Cytophagia</taxon>
        <taxon>Cytophagales</taxon>
        <taxon>Spirosomataceae</taxon>
        <taxon>Larkinella</taxon>
    </lineage>
</organism>
<keyword evidence="3" id="KW-0489">Methyltransferase</keyword>
<evidence type="ECO:0000259" key="1">
    <source>
        <dbReference type="Pfam" id="PF18096"/>
    </source>
</evidence>
<dbReference type="Gene3D" id="3.40.50.150">
    <property type="entry name" value="Vaccinia Virus protein VP39"/>
    <property type="match status" value="1"/>
</dbReference>
<evidence type="ECO:0000259" key="2">
    <source>
        <dbReference type="Pfam" id="PF22013"/>
    </source>
</evidence>
<dbReference type="InterPro" id="IPR041497">
    <property type="entry name" value="Thump-like"/>
</dbReference>
<dbReference type="Proteomes" id="UP001596106">
    <property type="component" value="Unassembled WGS sequence"/>
</dbReference>
<protein>
    <submittedName>
        <fullName evidence="3">SAM-dependent methyltransferase</fullName>
    </submittedName>
</protein>
<gene>
    <name evidence="3" type="ORF">ACFPMF_06715</name>
</gene>
<dbReference type="InterPro" id="IPR029063">
    <property type="entry name" value="SAM-dependent_MTases_sf"/>
</dbReference>
<evidence type="ECO:0000313" key="4">
    <source>
        <dbReference type="Proteomes" id="UP001596106"/>
    </source>
</evidence>
<name>A0ABW0I914_9BACT</name>
<dbReference type="InterPro" id="IPR054168">
    <property type="entry name" value="PG_1098_Fer"/>
</dbReference>
<dbReference type="GO" id="GO:0032259">
    <property type="term" value="P:methylation"/>
    <property type="evidence" value="ECO:0007669"/>
    <property type="project" value="UniProtKB-KW"/>
</dbReference>